<dbReference type="STRING" id="9258.ENSOANP00000000644"/>
<keyword evidence="3 9" id="KW-0732">Signal</keyword>
<feature type="domain" description="Fibronectin type-III" evidence="10">
    <location>
        <begin position="240"/>
        <end position="332"/>
    </location>
</feature>
<dbReference type="InterPro" id="IPR041182">
    <property type="entry name" value="LEP-R_IGD"/>
</dbReference>
<keyword evidence="6" id="KW-0675">Receptor</keyword>
<dbReference type="InParanoid" id="F7GAB6"/>
<feature type="transmembrane region" description="Helical" evidence="8">
    <location>
        <begin position="843"/>
        <end position="865"/>
    </location>
</feature>
<dbReference type="FunFam" id="2.60.40.10:FF:000501">
    <property type="entry name" value="Leptin receptor"/>
    <property type="match status" value="1"/>
</dbReference>
<dbReference type="OrthoDB" id="8964127at2759"/>
<dbReference type="Ensembl" id="ENSOANT00000000645.3">
    <property type="protein sequence ID" value="ENSOANP00000000644.3"/>
    <property type="gene ID" value="ENSOANG00000000396.4"/>
</dbReference>
<evidence type="ECO:0000256" key="7">
    <source>
        <dbReference type="ARBA" id="ARBA00023180"/>
    </source>
</evidence>
<dbReference type="GeneID" id="100081526"/>
<keyword evidence="2 8" id="KW-0812">Transmembrane</keyword>
<keyword evidence="5 8" id="KW-0472">Membrane</keyword>
<dbReference type="InterPro" id="IPR036116">
    <property type="entry name" value="FN3_sf"/>
</dbReference>
<evidence type="ECO:0000256" key="4">
    <source>
        <dbReference type="ARBA" id="ARBA00022989"/>
    </source>
</evidence>
<gene>
    <name evidence="11" type="primary">LEPR</name>
</gene>
<dbReference type="Gene3D" id="2.60.40.10">
    <property type="entry name" value="Immunoglobulins"/>
    <property type="match status" value="7"/>
</dbReference>
<dbReference type="eggNOG" id="ENOG502RK5B">
    <property type="taxonomic scope" value="Eukaryota"/>
</dbReference>
<dbReference type="Bgee" id="ENSOANG00000000396">
    <property type="expression patterns" value="Expressed in endometrium and 6 other cell types or tissues"/>
</dbReference>
<dbReference type="AlphaFoldDB" id="F7GAB6"/>
<dbReference type="GO" id="GO:0019221">
    <property type="term" value="P:cytokine-mediated signaling pathway"/>
    <property type="evidence" value="ECO:0000318"/>
    <property type="project" value="GO_Central"/>
</dbReference>
<dbReference type="PROSITE" id="PS50853">
    <property type="entry name" value="FN3"/>
    <property type="match status" value="2"/>
</dbReference>
<evidence type="ECO:0000313" key="11">
    <source>
        <dbReference type="Ensembl" id="ENSOANP00000000644.3"/>
    </source>
</evidence>
<dbReference type="CDD" id="cd00063">
    <property type="entry name" value="FN3"/>
    <property type="match status" value="2"/>
</dbReference>
<dbReference type="GO" id="GO:0004896">
    <property type="term" value="F:cytokine receptor activity"/>
    <property type="evidence" value="ECO:0000318"/>
    <property type="project" value="GO_Central"/>
</dbReference>
<dbReference type="FunFam" id="2.60.40.10:FF:000494">
    <property type="entry name" value="Leptin receptor"/>
    <property type="match status" value="1"/>
</dbReference>
<dbReference type="HOGENOM" id="CLU_008491_0_0_1"/>
<dbReference type="Proteomes" id="UP000002279">
    <property type="component" value="Chromosome 18"/>
</dbReference>
<sequence length="899" mass="102696">MFRPRLLAVLLQWDFIQLLVARDTTFQIPPWSFTWSCVAPDQTSEFPVAVEGSWSGRRLTGDQGAMEARSNWSDASLLLLESKESLRCCLWSSQQKNRSLPGDGLEEKSCISSPVPTSALQPTVASWNILCWTKGDLKTFICHLTTFSKISFKSYDFRLRLLYVMSELPPEDSSMMPQKDSFKVIPCNCRVPEGCECEIPLPATKLNCTHILYLEILNEVTSLQSPIMATQPINVVKPDPPIRLQMEMVEYRQLKVSWLSPPLSPYPLRYQVKYSVNTTKTAKQQVAEVVSATSLLVDDVLPGSSYAVQVRAKRLQGPGLWSDWSPSHALNIQEVMYFPPKILASVGSNVSFRCVYNNQNESISSKKIVWWLNLAEKIPPSQYQIRNDHVSEVTLLHLNATKPREKFMYHAVYCCHDNECHHRYAELYTVDVNINISCETDGYLTKMTCRWPVDPKTLLTGSTLQLRYYRSSLYCADFPSAHHATDAKDCRFQDEGFYECTFQPIYLLSGYTMWITISHPLGTLESPQKCVVPDSLVKPLPPSSIKAEITVYTGLLNVSWERPTFPENHLQFQIRYAVRGKDGQWKTYLHSPKAKSESASIEVLDLCVVYVVQVRCKRLDGLGYWSEWSNPASTLIRDVKAPVRGPEFWRVIKEDSGKKARNITLFWKPLTRNQSLCSVRSYWVEHHTSNQVTWTHDAGNSTESTFPWTGQDHTVSVVATNSVGSSSANFNLTFSRPISEVDIVQSLGAYPLNSSCVILSWVLSSHGYNLKSFVIEWKNLNEDNEMKWLRVPTNVNKYYIHDHFIFIEKYQFTLYPVFLEGVGKPKMTNQFIRDENEKRQSDAGLYVIVPIIISSSVLLFGTLLISHQRMKKVFWEDVPNPKNCSWAQGVNFQKRVDIL</sequence>
<name>F7GAB6_ORNAN</name>
<dbReference type="InterPro" id="IPR003961">
    <property type="entry name" value="FN3_dom"/>
</dbReference>
<evidence type="ECO:0000256" key="5">
    <source>
        <dbReference type="ARBA" id="ARBA00023136"/>
    </source>
</evidence>
<proteinExistence type="predicted"/>
<evidence type="ECO:0000256" key="6">
    <source>
        <dbReference type="ARBA" id="ARBA00023170"/>
    </source>
</evidence>
<evidence type="ECO:0000313" key="12">
    <source>
        <dbReference type="Proteomes" id="UP000002279"/>
    </source>
</evidence>
<evidence type="ECO:0000256" key="9">
    <source>
        <dbReference type="SAM" id="SignalP"/>
    </source>
</evidence>
<protein>
    <recommendedName>
        <fullName evidence="10">Fibronectin type-III domain-containing protein</fullName>
    </recommendedName>
</protein>
<evidence type="ECO:0000256" key="8">
    <source>
        <dbReference type="SAM" id="Phobius"/>
    </source>
</evidence>
<dbReference type="RefSeq" id="XP_039770621.1">
    <property type="nucleotide sequence ID" value="XM_039914687.1"/>
</dbReference>
<dbReference type="Pfam" id="PF06328">
    <property type="entry name" value="Lep_receptor_Ig"/>
    <property type="match status" value="1"/>
</dbReference>
<comment type="subcellular location">
    <subcellularLocation>
        <location evidence="1">Membrane</location>
        <topology evidence="1">Single-pass type I membrane protein</topology>
    </subcellularLocation>
</comment>
<dbReference type="FunCoup" id="F7GAB6">
    <property type="interactions" value="815"/>
</dbReference>
<keyword evidence="4 8" id="KW-1133">Transmembrane helix</keyword>
<dbReference type="GeneTree" id="ENSGT00730000111209"/>
<reference evidence="11 12" key="1">
    <citation type="journal article" date="2008" name="Nature">
        <title>Genome analysis of the platypus reveals unique signatures of evolution.</title>
        <authorList>
            <person name="Warren W.C."/>
            <person name="Hillier L.W."/>
            <person name="Marshall Graves J.A."/>
            <person name="Birney E."/>
            <person name="Ponting C.P."/>
            <person name="Grutzner F."/>
            <person name="Belov K."/>
            <person name="Miller W."/>
            <person name="Clarke L."/>
            <person name="Chinwalla A.T."/>
            <person name="Yang S.P."/>
            <person name="Heger A."/>
            <person name="Locke D.P."/>
            <person name="Miethke P."/>
            <person name="Waters P.D."/>
            <person name="Veyrunes F."/>
            <person name="Fulton L."/>
            <person name="Fulton B."/>
            <person name="Graves T."/>
            <person name="Wallis J."/>
            <person name="Puente X.S."/>
            <person name="Lopez-Otin C."/>
            <person name="Ordonez G.R."/>
            <person name="Eichler E.E."/>
            <person name="Chen L."/>
            <person name="Cheng Z."/>
            <person name="Deakin J.E."/>
            <person name="Alsop A."/>
            <person name="Thompson K."/>
            <person name="Kirby P."/>
            <person name="Papenfuss A.T."/>
            <person name="Wakefield M.J."/>
            <person name="Olender T."/>
            <person name="Lancet D."/>
            <person name="Huttley G.A."/>
            <person name="Smit A.F."/>
            <person name="Pask A."/>
            <person name="Temple-Smith P."/>
            <person name="Batzer M.A."/>
            <person name="Walker J.A."/>
            <person name="Konkel M.K."/>
            <person name="Harris R.S."/>
            <person name="Whittington C.M."/>
            <person name="Wong E.S."/>
            <person name="Gemmell N.J."/>
            <person name="Buschiazzo E."/>
            <person name="Vargas Jentzsch I.M."/>
            <person name="Merkel A."/>
            <person name="Schmitz J."/>
            <person name="Zemann A."/>
            <person name="Churakov G."/>
            <person name="Kriegs J.O."/>
            <person name="Brosius J."/>
            <person name="Murchison E.P."/>
            <person name="Sachidanandam R."/>
            <person name="Smith C."/>
            <person name="Hannon G.J."/>
            <person name="Tsend-Ayush E."/>
            <person name="McMillan D."/>
            <person name="Attenborough R."/>
            <person name="Rens W."/>
            <person name="Ferguson-Smith M."/>
            <person name="Lefevre C.M."/>
            <person name="Sharp J.A."/>
            <person name="Nicholas K.R."/>
            <person name="Ray D.A."/>
            <person name="Kube M."/>
            <person name="Reinhardt R."/>
            <person name="Pringle T.H."/>
            <person name="Taylor J."/>
            <person name="Jones R.C."/>
            <person name="Nixon B."/>
            <person name="Dacheux J.L."/>
            <person name="Niwa H."/>
            <person name="Sekita Y."/>
            <person name="Huang X."/>
            <person name="Stark A."/>
            <person name="Kheradpour P."/>
            <person name="Kellis M."/>
            <person name="Flicek P."/>
            <person name="Chen Y."/>
            <person name="Webber C."/>
            <person name="Hardison R."/>
            <person name="Nelson J."/>
            <person name="Hallsworth-Pepin K."/>
            <person name="Delehaunty K."/>
            <person name="Markovic C."/>
            <person name="Minx P."/>
            <person name="Feng Y."/>
            <person name="Kremitzki C."/>
            <person name="Mitreva M."/>
            <person name="Glasscock J."/>
            <person name="Wylie T."/>
            <person name="Wohldmann P."/>
            <person name="Thiru P."/>
            <person name="Nhan M.N."/>
            <person name="Pohl C.S."/>
            <person name="Smith S.M."/>
            <person name="Hou S."/>
            <person name="Nefedov M."/>
            <person name="de Jong P.J."/>
            <person name="Renfree M.B."/>
            <person name="Mardis E.R."/>
            <person name="Wilson R.K."/>
        </authorList>
    </citation>
    <scope>NUCLEOTIDE SEQUENCE [LARGE SCALE GENOMIC DNA]</scope>
    <source>
        <strain evidence="11 12">Glennie</strain>
    </source>
</reference>
<keyword evidence="12" id="KW-1185">Reference proteome</keyword>
<dbReference type="PANTHER" id="PTHR23037">
    <property type="entry name" value="CYTOKINE RECEPTOR"/>
    <property type="match status" value="1"/>
</dbReference>
<organism evidence="11 12">
    <name type="scientific">Ornithorhynchus anatinus</name>
    <name type="common">Duckbill platypus</name>
    <dbReference type="NCBI Taxonomy" id="9258"/>
    <lineage>
        <taxon>Eukaryota</taxon>
        <taxon>Metazoa</taxon>
        <taxon>Chordata</taxon>
        <taxon>Craniata</taxon>
        <taxon>Vertebrata</taxon>
        <taxon>Euteleostomi</taxon>
        <taxon>Mammalia</taxon>
        <taxon>Monotremata</taxon>
        <taxon>Ornithorhynchidae</taxon>
        <taxon>Ornithorhynchus</taxon>
    </lineage>
</organism>
<dbReference type="GO" id="GO:0009897">
    <property type="term" value="C:external side of plasma membrane"/>
    <property type="evidence" value="ECO:0000318"/>
    <property type="project" value="GO_Central"/>
</dbReference>
<dbReference type="PANTHER" id="PTHR23037:SF44">
    <property type="entry name" value="LEPTIN RECEPTOR"/>
    <property type="match status" value="1"/>
</dbReference>
<evidence type="ECO:0000256" key="3">
    <source>
        <dbReference type="ARBA" id="ARBA00022729"/>
    </source>
</evidence>
<reference evidence="11" key="3">
    <citation type="submission" date="2025-09" db="UniProtKB">
        <authorList>
            <consortium name="Ensembl"/>
        </authorList>
    </citation>
    <scope>IDENTIFICATION</scope>
    <source>
        <strain evidence="11">Glennie</strain>
    </source>
</reference>
<dbReference type="OMA" id="FPPHCLF"/>
<evidence type="ECO:0000256" key="1">
    <source>
        <dbReference type="ARBA" id="ARBA00004479"/>
    </source>
</evidence>
<dbReference type="FunFam" id="2.60.40.10:FF:000613">
    <property type="entry name" value="Leptin receptor"/>
    <property type="match status" value="1"/>
</dbReference>
<evidence type="ECO:0000259" key="10">
    <source>
        <dbReference type="PROSITE" id="PS50853"/>
    </source>
</evidence>
<feature type="chain" id="PRO_5027975352" description="Fibronectin type-III domain-containing protein" evidence="9">
    <location>
        <begin position="22"/>
        <end position="899"/>
    </location>
</feature>
<reference evidence="11" key="2">
    <citation type="submission" date="2025-08" db="UniProtKB">
        <authorList>
            <consortium name="Ensembl"/>
        </authorList>
    </citation>
    <scope>IDENTIFICATION</scope>
    <source>
        <strain evidence="11">Glennie</strain>
    </source>
</reference>
<feature type="signal peptide" evidence="9">
    <location>
        <begin position="1"/>
        <end position="21"/>
    </location>
</feature>
<dbReference type="FunFam" id="2.60.40.10:FF:000688">
    <property type="entry name" value="Leptin receptor"/>
    <property type="match status" value="1"/>
</dbReference>
<dbReference type="SUPFAM" id="SSF49265">
    <property type="entry name" value="Fibronectin type III"/>
    <property type="match status" value="4"/>
</dbReference>
<dbReference type="InterPro" id="IPR013783">
    <property type="entry name" value="Ig-like_fold"/>
</dbReference>
<dbReference type="SMART" id="SM00060">
    <property type="entry name" value="FN3"/>
    <property type="match status" value="4"/>
</dbReference>
<dbReference type="Pfam" id="PF00041">
    <property type="entry name" value="fn3"/>
    <property type="match status" value="1"/>
</dbReference>
<evidence type="ECO:0000256" key="2">
    <source>
        <dbReference type="ARBA" id="ARBA00022692"/>
    </source>
</evidence>
<accession>F7GAB6</accession>
<dbReference type="KEGG" id="oaa:100081526"/>
<dbReference type="CTD" id="3953"/>
<dbReference type="InterPro" id="IPR010457">
    <property type="entry name" value="IgC2-like_lig-bd"/>
</dbReference>
<feature type="domain" description="Fibronectin type-III" evidence="10">
    <location>
        <begin position="541"/>
        <end position="637"/>
    </location>
</feature>
<keyword evidence="7" id="KW-0325">Glycoprotein</keyword>
<dbReference type="Pfam" id="PF18589">
    <property type="entry name" value="ObR_Ig"/>
    <property type="match status" value="2"/>
</dbReference>